<dbReference type="SUPFAM" id="SSF52151">
    <property type="entry name" value="FabD/lysophospholipase-like"/>
    <property type="match status" value="1"/>
</dbReference>
<feature type="active site" description="Nucleophile" evidence="2">
    <location>
        <position position="38"/>
    </location>
</feature>
<feature type="domain" description="PNPLA" evidence="3">
    <location>
        <begin position="5"/>
        <end position="198"/>
    </location>
</feature>
<name>A0ABW0VUS2_9BACL</name>
<gene>
    <name evidence="4" type="ORF">ACFPYJ_05870</name>
</gene>
<dbReference type="RefSeq" id="WP_379187125.1">
    <property type="nucleotide sequence ID" value="NZ_JBHSOW010000018.1"/>
</dbReference>
<evidence type="ECO:0000313" key="5">
    <source>
        <dbReference type="Proteomes" id="UP001596047"/>
    </source>
</evidence>
<feature type="active site" description="Proton acceptor" evidence="2">
    <location>
        <position position="185"/>
    </location>
</feature>
<evidence type="ECO:0000256" key="2">
    <source>
        <dbReference type="PROSITE-ProRule" id="PRU01161"/>
    </source>
</evidence>
<dbReference type="EMBL" id="JBHSOW010000018">
    <property type="protein sequence ID" value="MFC5648659.1"/>
    <property type="molecule type" value="Genomic_DNA"/>
</dbReference>
<evidence type="ECO:0000259" key="3">
    <source>
        <dbReference type="PROSITE" id="PS51635"/>
    </source>
</evidence>
<dbReference type="Proteomes" id="UP001596047">
    <property type="component" value="Unassembled WGS sequence"/>
</dbReference>
<dbReference type="InterPro" id="IPR002641">
    <property type="entry name" value="PNPLA_dom"/>
</dbReference>
<dbReference type="PANTHER" id="PTHR46394:SF1">
    <property type="entry name" value="PNPLA DOMAIN-CONTAINING PROTEIN"/>
    <property type="match status" value="1"/>
</dbReference>
<comment type="caution">
    <text evidence="4">The sequence shown here is derived from an EMBL/GenBank/DDBJ whole genome shotgun (WGS) entry which is preliminary data.</text>
</comment>
<dbReference type="PROSITE" id="PS51635">
    <property type="entry name" value="PNPLA"/>
    <property type="match status" value="1"/>
</dbReference>
<evidence type="ECO:0000256" key="1">
    <source>
        <dbReference type="ARBA" id="ARBA00023098"/>
    </source>
</evidence>
<feature type="short sequence motif" description="GXGXXG" evidence="2">
    <location>
        <begin position="9"/>
        <end position="14"/>
    </location>
</feature>
<dbReference type="InterPro" id="IPR016035">
    <property type="entry name" value="Acyl_Trfase/lysoPLipase"/>
</dbReference>
<accession>A0ABW0VUS2</accession>
<keyword evidence="5" id="KW-1185">Reference proteome</keyword>
<reference evidence="5" key="1">
    <citation type="journal article" date="2019" name="Int. J. Syst. Evol. Microbiol.">
        <title>The Global Catalogue of Microorganisms (GCM) 10K type strain sequencing project: providing services to taxonomists for standard genome sequencing and annotation.</title>
        <authorList>
            <consortium name="The Broad Institute Genomics Platform"/>
            <consortium name="The Broad Institute Genome Sequencing Center for Infectious Disease"/>
            <person name="Wu L."/>
            <person name="Ma J."/>
        </authorList>
    </citation>
    <scope>NUCLEOTIDE SEQUENCE [LARGE SCALE GENOMIC DNA]</scope>
    <source>
        <strain evidence="5">CGMCC 1.3240</strain>
    </source>
</reference>
<keyword evidence="2" id="KW-0442">Lipid degradation</keyword>
<dbReference type="InterPro" id="IPR052580">
    <property type="entry name" value="Lipid_Hydrolase"/>
</dbReference>
<keyword evidence="1 2" id="KW-0443">Lipid metabolism</keyword>
<dbReference type="CDD" id="cd07207">
    <property type="entry name" value="Pat_ExoU_VipD_like"/>
    <property type="match status" value="1"/>
</dbReference>
<keyword evidence="2" id="KW-0378">Hydrolase</keyword>
<evidence type="ECO:0000313" key="4">
    <source>
        <dbReference type="EMBL" id="MFC5648659.1"/>
    </source>
</evidence>
<dbReference type="PANTHER" id="PTHR46394">
    <property type="entry name" value="ANNEXIN"/>
    <property type="match status" value="1"/>
</dbReference>
<sequence length="304" mass="34168">MKADAVFEGGGVRGIAFIGAIQVLEDSGYQWQRLAGTSAGSVVAALLACGYSAGELMEIMSTLDYSRLLGKTWIHDLPLVGKALPLLFRSGIYLNTPLEDKLTYWLGQKGVSTFGDLPEGKLKIIASDISSGRMLVLPDDLSRYRISPSQFPIAAAVRMSTTLPYFFQPYRLKTRISREPYYILDGGLLSNYPIWIFDVEGIPRWPTFGFRLLGEPTEAPFHDIHGPFSMFRAMFQTMLKAHDQRHVDKHARIRTVFIPTGQVTATQFDLSGEDRDFLVQSGQETARKFLEGWDHAKYVKEFRS</sequence>
<dbReference type="Pfam" id="PF01734">
    <property type="entry name" value="Patatin"/>
    <property type="match status" value="1"/>
</dbReference>
<proteinExistence type="predicted"/>
<feature type="short sequence motif" description="GXSXG" evidence="2">
    <location>
        <begin position="36"/>
        <end position="40"/>
    </location>
</feature>
<dbReference type="Gene3D" id="3.40.1090.10">
    <property type="entry name" value="Cytosolic phospholipase A2 catalytic domain"/>
    <property type="match status" value="2"/>
</dbReference>
<feature type="short sequence motif" description="DGA/G" evidence="2">
    <location>
        <begin position="185"/>
        <end position="187"/>
    </location>
</feature>
<protein>
    <submittedName>
        <fullName evidence="4">Patatin-like phospholipase family protein</fullName>
    </submittedName>
</protein>
<organism evidence="4 5">
    <name type="scientific">Paenibacillus solisilvae</name>
    <dbReference type="NCBI Taxonomy" id="2486751"/>
    <lineage>
        <taxon>Bacteria</taxon>
        <taxon>Bacillati</taxon>
        <taxon>Bacillota</taxon>
        <taxon>Bacilli</taxon>
        <taxon>Bacillales</taxon>
        <taxon>Paenibacillaceae</taxon>
        <taxon>Paenibacillus</taxon>
    </lineage>
</organism>